<dbReference type="GO" id="GO:0000287">
    <property type="term" value="F:magnesium ion binding"/>
    <property type="evidence" value="ECO:0007669"/>
    <property type="project" value="TreeGrafter"/>
</dbReference>
<accession>A0A382A6J7</accession>
<sequence length="228" mass="25150">MKKFIRAVALDLDGTIIGPDEQISSGTAKAVSRLAKLVPVFINTGRERWEVKRYGTELGLTSPQVSDNGAVIIDPLSNWEPLWHALLDPEITTEVLEKIQRQSLPFIATSKSESVQDISLAFGREFSRISVLDMKEDQAEKILMDLSVSTEMQVVKAWLPYNELWAVDCTPLGVDKGSAVRKIGELISISTQYIACVGDSYNDLPMFRECGMSISKGGAPNSVEREAD</sequence>
<dbReference type="PANTHER" id="PTHR10000:SF8">
    <property type="entry name" value="HAD SUPERFAMILY HYDROLASE-LIKE, TYPE 3"/>
    <property type="match status" value="1"/>
</dbReference>
<protein>
    <recommendedName>
        <fullName evidence="2">Sucrose phosphatase-like domain-containing protein</fullName>
    </recommendedName>
</protein>
<dbReference type="InterPro" id="IPR006379">
    <property type="entry name" value="HAD-SF_hydro_IIB"/>
</dbReference>
<dbReference type="GO" id="GO:0016791">
    <property type="term" value="F:phosphatase activity"/>
    <property type="evidence" value="ECO:0007669"/>
    <property type="project" value="TreeGrafter"/>
</dbReference>
<evidence type="ECO:0008006" key="2">
    <source>
        <dbReference type="Google" id="ProtNLM"/>
    </source>
</evidence>
<proteinExistence type="predicted"/>
<dbReference type="SUPFAM" id="SSF56784">
    <property type="entry name" value="HAD-like"/>
    <property type="match status" value="1"/>
</dbReference>
<evidence type="ECO:0000313" key="1">
    <source>
        <dbReference type="EMBL" id="SVA97130.1"/>
    </source>
</evidence>
<dbReference type="Gene3D" id="3.40.50.1000">
    <property type="entry name" value="HAD superfamily/HAD-like"/>
    <property type="match status" value="1"/>
</dbReference>
<dbReference type="InterPro" id="IPR036412">
    <property type="entry name" value="HAD-like_sf"/>
</dbReference>
<reference evidence="1" key="1">
    <citation type="submission" date="2018-05" db="EMBL/GenBank/DDBJ databases">
        <authorList>
            <person name="Lanie J.A."/>
            <person name="Ng W.-L."/>
            <person name="Kazmierczak K.M."/>
            <person name="Andrzejewski T.M."/>
            <person name="Davidsen T.M."/>
            <person name="Wayne K.J."/>
            <person name="Tettelin H."/>
            <person name="Glass J.I."/>
            <person name="Rusch D."/>
            <person name="Podicherti R."/>
            <person name="Tsui H.-C.T."/>
            <person name="Winkler M.E."/>
        </authorList>
    </citation>
    <scope>NUCLEOTIDE SEQUENCE</scope>
</reference>
<organism evidence="1">
    <name type="scientific">marine metagenome</name>
    <dbReference type="NCBI Taxonomy" id="408172"/>
    <lineage>
        <taxon>unclassified sequences</taxon>
        <taxon>metagenomes</taxon>
        <taxon>ecological metagenomes</taxon>
    </lineage>
</organism>
<dbReference type="InterPro" id="IPR023214">
    <property type="entry name" value="HAD_sf"/>
</dbReference>
<dbReference type="PANTHER" id="PTHR10000">
    <property type="entry name" value="PHOSPHOSERINE PHOSPHATASE"/>
    <property type="match status" value="1"/>
</dbReference>
<dbReference type="NCBIfam" id="TIGR01484">
    <property type="entry name" value="HAD-SF-IIB"/>
    <property type="match status" value="1"/>
</dbReference>
<dbReference type="EMBL" id="UINC01024113">
    <property type="protein sequence ID" value="SVA97130.1"/>
    <property type="molecule type" value="Genomic_DNA"/>
</dbReference>
<dbReference type="AlphaFoldDB" id="A0A382A6J7"/>
<dbReference type="GO" id="GO:0005829">
    <property type="term" value="C:cytosol"/>
    <property type="evidence" value="ECO:0007669"/>
    <property type="project" value="TreeGrafter"/>
</dbReference>
<dbReference type="Gene3D" id="3.90.1070.10">
    <property type="match status" value="1"/>
</dbReference>
<dbReference type="Pfam" id="PF08282">
    <property type="entry name" value="Hydrolase_3"/>
    <property type="match status" value="1"/>
</dbReference>
<gene>
    <name evidence="1" type="ORF">METZ01_LOCUS149984</name>
</gene>
<feature type="non-terminal residue" evidence="1">
    <location>
        <position position="228"/>
    </location>
</feature>
<name>A0A382A6J7_9ZZZZ</name>